<evidence type="ECO:0000313" key="1">
    <source>
        <dbReference type="EMBL" id="AIY31251.1"/>
    </source>
</evidence>
<dbReference type="KEGG" id="vg:37620367"/>
<accession>A0A0A1ENV3</accession>
<dbReference type="GeneID" id="37620367"/>
<proteinExistence type="predicted"/>
<name>A0A0A1ENV3_9VIRU</name>
<sequence>MSQSITVSIVETYDLSTTENRMGLIAIKTPSMTAVNKRYPGFIRNFKFLHVNSCDVVLSCASTLPTDPLQIGTTAGKVAPQDMFNPLLYKAVSNDSWNGLLSRIYSPTGASVSLNDDVRHFADAFPDATSTESVRAYYAMLADPSFKKAHIQAGLSMRGLRPLVYHLLSGSGTNTELTGAGQPTAVGQAYKNYVDDSGDAYQRASNNLYSGTTLFKGRPVPMPSVQTTPAVVHPSDGTVTQIDYNVVLGGIPSTYVCAIVVPPHSLNTTYFRMTVKWSVTFHTVASEMSKALMPGMSDLGRYAYYTSETSKLEPVPIEDVSDTAVTGDTVDADGVSLDLVMEK</sequence>
<organism evidence="1 2">
    <name type="scientific">Camel associated porprismacovirus 1</name>
    <dbReference type="NCBI Taxonomy" id="2170105"/>
    <lineage>
        <taxon>Viruses</taxon>
        <taxon>Monodnaviria</taxon>
        <taxon>Shotokuvirae</taxon>
        <taxon>Cressdnaviricota</taxon>
        <taxon>Arfiviricetes</taxon>
        <taxon>Cremevirales</taxon>
        <taxon>Smacoviridae</taxon>
        <taxon>Porprismacovirus</taxon>
        <taxon>Porprismacovirus camas1</taxon>
    </lineage>
</organism>
<dbReference type="Pfam" id="PF23784">
    <property type="entry name" value="Smaco_capsid"/>
    <property type="match status" value="1"/>
</dbReference>
<evidence type="ECO:0008006" key="3">
    <source>
        <dbReference type="Google" id="ProtNLM"/>
    </source>
</evidence>
<evidence type="ECO:0000313" key="2">
    <source>
        <dbReference type="Proteomes" id="UP000171893"/>
    </source>
</evidence>
<dbReference type="Proteomes" id="UP000171893">
    <property type="component" value="Segment"/>
</dbReference>
<dbReference type="InterPro" id="IPR057000">
    <property type="entry name" value="Smaco_capsid"/>
</dbReference>
<protein>
    <recommendedName>
        <fullName evidence="3">Capsid protein</fullName>
    </recommendedName>
</protein>
<dbReference type="RefSeq" id="YP_009508849.1">
    <property type="nucleotide sequence ID" value="NC_039064.1"/>
</dbReference>
<reference evidence="1 2" key="1">
    <citation type="journal article" date="2014" name="Virology">
        <title>Metagenomic analysis of viromes of dromedary camel fecal samples reveals large number and high diversity of circoviruses and picobirnaviruses.</title>
        <authorList>
            <person name="Woo P.C.Y."/>
            <person name="Lau S.K.P."/>
            <person name="Teng J.L.L."/>
            <person name="Tsang A.K.L."/>
            <person name="Joseph M."/>
            <person name="Wong E.Y.M."/>
            <person name="Tang Y."/>
            <person name="Sivakumar S."/>
            <person name="Bai R."/>
            <person name="Wernery R."/>
            <person name="Wernery U."/>
            <person name="Yuen K.-Y."/>
        </authorList>
    </citation>
    <scope>NUCLEOTIDE SEQUENCE [LARGE SCALE GENOMIC DNA]</scope>
    <source>
        <strain evidence="1">DcSCV_c1378</strain>
    </source>
</reference>
<gene>
    <name evidence="1" type="primary">ORF2</name>
</gene>
<keyword evidence="2" id="KW-1185">Reference proteome</keyword>
<dbReference type="EMBL" id="KM573772">
    <property type="protein sequence ID" value="AIY31251.1"/>
    <property type="molecule type" value="Genomic_DNA"/>
</dbReference>